<keyword evidence="4" id="KW-0234">DNA repair</keyword>
<feature type="region of interest" description="Disordered" evidence="6">
    <location>
        <begin position="339"/>
        <end position="422"/>
    </location>
</feature>
<name>A0A921Z0P7_MANSE</name>
<dbReference type="Pfam" id="PF07522">
    <property type="entry name" value="DRMBL"/>
    <property type="match status" value="1"/>
</dbReference>
<keyword evidence="5" id="KW-0539">Nucleus</keyword>
<evidence type="ECO:0000256" key="4">
    <source>
        <dbReference type="ARBA" id="ARBA00023204"/>
    </source>
</evidence>
<dbReference type="InterPro" id="IPR001279">
    <property type="entry name" value="Metallo-B-lactamas"/>
</dbReference>
<dbReference type="GO" id="GO:0035312">
    <property type="term" value="F:5'-3' DNA exonuclease activity"/>
    <property type="evidence" value="ECO:0007669"/>
    <property type="project" value="TreeGrafter"/>
</dbReference>
<dbReference type="SUPFAM" id="SSF56281">
    <property type="entry name" value="Metallo-hydrolase/oxidoreductase"/>
    <property type="match status" value="1"/>
</dbReference>
<dbReference type="PANTHER" id="PTHR23240:SF6">
    <property type="entry name" value="DNA CROSS-LINK REPAIR 1A PROTEIN"/>
    <property type="match status" value="1"/>
</dbReference>
<accession>A0A921Z0P7</accession>
<sequence length="785" mass="88228">MNDDINEYVPSLLNPRRFKRNDADVSLTQNSIVSRCSLSLRRNNRHSLFEHSKLSDISRDLTNKENVQNSNNVPQNVLVPKEKQIVSKNDNCIDSIGYSAIDDLSTECDTDLINVQTNFNKETNCRIPPKSPAPHMNLDDAKSDKTVIYDVKKAIVTVSFGINDCSNIDFTTKKTAIKRVNIDRRYEDVNVDCEIIENTEPSTDYSPDICIYDTYATAPSPPKKVAINLEIKKKLSTENSKVLILKSNVIEKITNVTVQPPNYKLVKRKILDDKSKGTKRKSLTNNGNLSRDKLKQRSIDNFFPKVAGPREVRTTNVANPAKNVARDVVDMSKNSGVADAVKERVARSLKSGKRENESPRVPRVATAKKELCKDVKTSSSEVPRAPSPRVKNESASSHSPRRNTESTQFSLPVKSKSNKSAISPQSIPQYKIVAGTHFAVDAFSYGEIPNVKHYFLTHFHSDHYSGLKKSFNKLLFCSKITADLCMSRLGVNPKCIHVINVDETVRVEGVEVTAVDANHCPGAVMLIFTLPNGKTLLHTGDFRASPTMESYPIFWNKDIHTIYLDTTYCNPRYDFPTQDQSLEMALYILRQKKLNLEKAGKKFSSVLIVCGTYTIGKEKFFLGMARRVGCSVWACPEKDRVLQAVEGRSFCHAPPHACQLHVVPMRDLTHEKLRSYLDSLQGAFNEVVAFKPSGWENGKNSSVERDMVAIHGIPYSEHSSFSELIRFVKYLKPKQVIPTVDISGGVKAVQKYFPCPLVYKDEAHCQSRMTDFFSMHGRHQVPVVS</sequence>
<dbReference type="Gene3D" id="3.40.50.12650">
    <property type="match status" value="1"/>
</dbReference>
<dbReference type="CDD" id="cd16273">
    <property type="entry name" value="SNM1A-1C-like_MBL-fold"/>
    <property type="match status" value="1"/>
</dbReference>
<dbReference type="GO" id="GO:0031123">
    <property type="term" value="P:RNA 3'-end processing"/>
    <property type="evidence" value="ECO:0007669"/>
    <property type="project" value="UniProtKB-ARBA"/>
</dbReference>
<dbReference type="EMBL" id="JH668362">
    <property type="protein sequence ID" value="KAG6448826.1"/>
    <property type="molecule type" value="Genomic_DNA"/>
</dbReference>
<reference evidence="8" key="2">
    <citation type="submission" date="2020-12" db="EMBL/GenBank/DDBJ databases">
        <authorList>
            <person name="Kanost M."/>
        </authorList>
    </citation>
    <scope>NUCLEOTIDE SEQUENCE</scope>
</reference>
<dbReference type="PANTHER" id="PTHR23240">
    <property type="entry name" value="DNA CROSS-LINK REPAIR PROTEIN PSO2/SNM1-RELATED"/>
    <property type="match status" value="1"/>
</dbReference>
<dbReference type="Proteomes" id="UP000791440">
    <property type="component" value="Unassembled WGS sequence"/>
</dbReference>
<feature type="compositionally biased region" description="Basic and acidic residues" evidence="6">
    <location>
        <begin position="367"/>
        <end position="376"/>
    </location>
</feature>
<organism evidence="8 9">
    <name type="scientific">Manduca sexta</name>
    <name type="common">Tobacco hawkmoth</name>
    <name type="synonym">Tobacco hornworm</name>
    <dbReference type="NCBI Taxonomy" id="7130"/>
    <lineage>
        <taxon>Eukaryota</taxon>
        <taxon>Metazoa</taxon>
        <taxon>Ecdysozoa</taxon>
        <taxon>Arthropoda</taxon>
        <taxon>Hexapoda</taxon>
        <taxon>Insecta</taxon>
        <taxon>Pterygota</taxon>
        <taxon>Neoptera</taxon>
        <taxon>Endopterygota</taxon>
        <taxon>Lepidoptera</taxon>
        <taxon>Glossata</taxon>
        <taxon>Ditrysia</taxon>
        <taxon>Bombycoidea</taxon>
        <taxon>Sphingidae</taxon>
        <taxon>Sphinginae</taxon>
        <taxon>Sphingini</taxon>
        <taxon>Manduca</taxon>
    </lineage>
</organism>
<comment type="caution">
    <text evidence="8">The sequence shown here is derived from an EMBL/GenBank/DDBJ whole genome shotgun (WGS) entry which is preliminary data.</text>
</comment>
<keyword evidence="3" id="KW-0227">DNA damage</keyword>
<dbReference type="GO" id="GO:0005634">
    <property type="term" value="C:nucleus"/>
    <property type="evidence" value="ECO:0007669"/>
    <property type="project" value="UniProtKB-SubCell"/>
</dbReference>
<evidence type="ECO:0000256" key="6">
    <source>
        <dbReference type="SAM" id="MobiDB-lite"/>
    </source>
</evidence>
<dbReference type="FunFam" id="3.60.15.10:FF:000010">
    <property type="entry name" value="DNA cross-link repair 1A"/>
    <property type="match status" value="1"/>
</dbReference>
<protein>
    <recommendedName>
        <fullName evidence="7">Metallo-beta-lactamase domain-containing protein</fullName>
    </recommendedName>
</protein>
<dbReference type="InterPro" id="IPR036866">
    <property type="entry name" value="RibonucZ/Hydroxyglut_hydro"/>
</dbReference>
<feature type="compositionally biased region" description="Basic and acidic residues" evidence="6">
    <location>
        <begin position="340"/>
        <end position="360"/>
    </location>
</feature>
<dbReference type="Gene3D" id="3.60.15.10">
    <property type="entry name" value="Ribonuclease Z/Hydroxyacylglutathione hydrolase-like"/>
    <property type="match status" value="1"/>
</dbReference>
<evidence type="ECO:0000256" key="3">
    <source>
        <dbReference type="ARBA" id="ARBA00022763"/>
    </source>
</evidence>
<evidence type="ECO:0000256" key="5">
    <source>
        <dbReference type="ARBA" id="ARBA00023242"/>
    </source>
</evidence>
<evidence type="ECO:0000256" key="2">
    <source>
        <dbReference type="ARBA" id="ARBA00010304"/>
    </source>
</evidence>
<evidence type="ECO:0000313" key="9">
    <source>
        <dbReference type="Proteomes" id="UP000791440"/>
    </source>
</evidence>
<reference evidence="8" key="1">
    <citation type="journal article" date="2016" name="Insect Biochem. Mol. Biol.">
        <title>Multifaceted biological insights from a draft genome sequence of the tobacco hornworm moth, Manduca sexta.</title>
        <authorList>
            <person name="Kanost M.R."/>
            <person name="Arrese E.L."/>
            <person name="Cao X."/>
            <person name="Chen Y.R."/>
            <person name="Chellapilla S."/>
            <person name="Goldsmith M.R."/>
            <person name="Grosse-Wilde E."/>
            <person name="Heckel D.G."/>
            <person name="Herndon N."/>
            <person name="Jiang H."/>
            <person name="Papanicolaou A."/>
            <person name="Qu J."/>
            <person name="Soulages J.L."/>
            <person name="Vogel H."/>
            <person name="Walters J."/>
            <person name="Waterhouse R.M."/>
            <person name="Ahn S.J."/>
            <person name="Almeida F.C."/>
            <person name="An C."/>
            <person name="Aqrawi P."/>
            <person name="Bretschneider A."/>
            <person name="Bryant W.B."/>
            <person name="Bucks S."/>
            <person name="Chao H."/>
            <person name="Chevignon G."/>
            <person name="Christen J.M."/>
            <person name="Clarke D.F."/>
            <person name="Dittmer N.T."/>
            <person name="Ferguson L.C.F."/>
            <person name="Garavelou S."/>
            <person name="Gordon K.H.J."/>
            <person name="Gunaratna R.T."/>
            <person name="Han Y."/>
            <person name="Hauser F."/>
            <person name="He Y."/>
            <person name="Heidel-Fischer H."/>
            <person name="Hirsh A."/>
            <person name="Hu Y."/>
            <person name="Jiang H."/>
            <person name="Kalra D."/>
            <person name="Klinner C."/>
            <person name="Konig C."/>
            <person name="Kovar C."/>
            <person name="Kroll A.R."/>
            <person name="Kuwar S.S."/>
            <person name="Lee S.L."/>
            <person name="Lehman R."/>
            <person name="Li K."/>
            <person name="Li Z."/>
            <person name="Liang H."/>
            <person name="Lovelace S."/>
            <person name="Lu Z."/>
            <person name="Mansfield J.H."/>
            <person name="McCulloch K.J."/>
            <person name="Mathew T."/>
            <person name="Morton B."/>
            <person name="Muzny D.M."/>
            <person name="Neunemann D."/>
            <person name="Ongeri F."/>
            <person name="Pauchet Y."/>
            <person name="Pu L.L."/>
            <person name="Pyrousis I."/>
            <person name="Rao X.J."/>
            <person name="Redding A."/>
            <person name="Roesel C."/>
            <person name="Sanchez-Gracia A."/>
            <person name="Schaack S."/>
            <person name="Shukla A."/>
            <person name="Tetreau G."/>
            <person name="Wang Y."/>
            <person name="Xiong G.H."/>
            <person name="Traut W."/>
            <person name="Walsh T.K."/>
            <person name="Worley K.C."/>
            <person name="Wu D."/>
            <person name="Wu W."/>
            <person name="Wu Y.Q."/>
            <person name="Zhang X."/>
            <person name="Zou Z."/>
            <person name="Zucker H."/>
            <person name="Briscoe A.D."/>
            <person name="Burmester T."/>
            <person name="Clem R.J."/>
            <person name="Feyereisen R."/>
            <person name="Grimmelikhuijzen C.J.P."/>
            <person name="Hamodrakas S.J."/>
            <person name="Hansson B.S."/>
            <person name="Huguet E."/>
            <person name="Jermiin L.S."/>
            <person name="Lan Q."/>
            <person name="Lehman H.K."/>
            <person name="Lorenzen M."/>
            <person name="Merzendorfer H."/>
            <person name="Michalopoulos I."/>
            <person name="Morton D.B."/>
            <person name="Muthukrishnan S."/>
            <person name="Oakeshott J.G."/>
            <person name="Palmer W."/>
            <person name="Park Y."/>
            <person name="Passarelli A.L."/>
            <person name="Rozas J."/>
            <person name="Schwartz L.M."/>
            <person name="Smith W."/>
            <person name="Southgate A."/>
            <person name="Vilcinskas A."/>
            <person name="Vogt R."/>
            <person name="Wang P."/>
            <person name="Werren J."/>
            <person name="Yu X.Q."/>
            <person name="Zhou J.J."/>
            <person name="Brown S.J."/>
            <person name="Scherer S.E."/>
            <person name="Richards S."/>
            <person name="Blissard G.W."/>
        </authorList>
    </citation>
    <scope>NUCLEOTIDE SEQUENCE</scope>
</reference>
<evidence type="ECO:0000259" key="7">
    <source>
        <dbReference type="SMART" id="SM00849"/>
    </source>
</evidence>
<dbReference type="AlphaFoldDB" id="A0A921Z0P7"/>
<dbReference type="GO" id="GO:0003684">
    <property type="term" value="F:damaged DNA binding"/>
    <property type="evidence" value="ECO:0007669"/>
    <property type="project" value="TreeGrafter"/>
</dbReference>
<proteinExistence type="inferred from homology"/>
<feature type="domain" description="Metallo-beta-lactamase" evidence="7">
    <location>
        <begin position="426"/>
        <end position="598"/>
    </location>
</feature>
<dbReference type="GO" id="GO:0036297">
    <property type="term" value="P:interstrand cross-link repair"/>
    <property type="evidence" value="ECO:0007669"/>
    <property type="project" value="TreeGrafter"/>
</dbReference>
<comment type="subcellular location">
    <subcellularLocation>
        <location evidence="1">Nucleus</location>
    </subcellularLocation>
</comment>
<dbReference type="SMART" id="SM00849">
    <property type="entry name" value="Lactamase_B"/>
    <property type="match status" value="1"/>
</dbReference>
<dbReference type="InterPro" id="IPR011084">
    <property type="entry name" value="DRMBL"/>
</dbReference>
<evidence type="ECO:0000313" key="8">
    <source>
        <dbReference type="EMBL" id="KAG6448826.1"/>
    </source>
</evidence>
<comment type="similarity">
    <text evidence="2">Belongs to the DNA repair metallo-beta-lactamase (DRMBL) family.</text>
</comment>
<gene>
    <name evidence="8" type="ORF">O3G_MSEX005732</name>
</gene>
<evidence type="ECO:0000256" key="1">
    <source>
        <dbReference type="ARBA" id="ARBA00004123"/>
    </source>
</evidence>
<keyword evidence="9" id="KW-1185">Reference proteome</keyword>
<dbReference type="GO" id="GO:0006303">
    <property type="term" value="P:double-strand break repair via nonhomologous end joining"/>
    <property type="evidence" value="ECO:0007669"/>
    <property type="project" value="TreeGrafter"/>
</dbReference>